<sequence>MLSESPIPLEGDVLARRIYAPQAYRLVREIQIVPIVHTEALKLSTWFPIAWRLAAHGPELVVLRALLADNRALPPPARGLLPLLLSAYPFVFDPDTLPGPDCRWMFDNVFADEPTDIGAPIITLERKPALATRLRLDALETFSNEFALTRDIGLALAEADLLEPWSLSFDVEGQRIEVAGLHIALQSAFETGRYAPLLARHGFAAAQLLGLHRLSLFRAGLLLTMAKSTLAADRGPRPAALERLP</sequence>
<reference evidence="1 2" key="1">
    <citation type="submission" date="2018-08" db="EMBL/GenBank/DDBJ databases">
        <title>Complete genome sequencing of Blastochloris tepida GI.</title>
        <authorList>
            <person name="Tsukatani Y."/>
            <person name="Mori H."/>
        </authorList>
    </citation>
    <scope>NUCLEOTIDE SEQUENCE [LARGE SCALE GENOMIC DNA]</scope>
    <source>
        <strain evidence="1 2">GI</strain>
    </source>
</reference>
<dbReference type="Pfam" id="PF07277">
    <property type="entry name" value="SapC"/>
    <property type="match status" value="1"/>
</dbReference>
<dbReference type="AlphaFoldDB" id="A0A348G232"/>
<dbReference type="KEGG" id="blag:BLTE_23000"/>
<accession>A0A348G232</accession>
<evidence type="ECO:0008006" key="3">
    <source>
        <dbReference type="Google" id="ProtNLM"/>
    </source>
</evidence>
<dbReference type="OrthoDB" id="7831378at2"/>
<dbReference type="InterPro" id="IPR010836">
    <property type="entry name" value="SapC"/>
</dbReference>
<keyword evidence="2" id="KW-1185">Reference proteome</keyword>
<protein>
    <recommendedName>
        <fullName evidence="3">SapC family protein</fullName>
    </recommendedName>
</protein>
<organism evidence="1 2">
    <name type="scientific">Blastochloris tepida</name>
    <dbReference type="NCBI Taxonomy" id="2233851"/>
    <lineage>
        <taxon>Bacteria</taxon>
        <taxon>Pseudomonadati</taxon>
        <taxon>Pseudomonadota</taxon>
        <taxon>Alphaproteobacteria</taxon>
        <taxon>Hyphomicrobiales</taxon>
        <taxon>Blastochloridaceae</taxon>
        <taxon>Blastochloris</taxon>
    </lineage>
</organism>
<evidence type="ECO:0000313" key="2">
    <source>
        <dbReference type="Proteomes" id="UP000266934"/>
    </source>
</evidence>
<dbReference type="Proteomes" id="UP000266934">
    <property type="component" value="Chromosome"/>
</dbReference>
<gene>
    <name evidence="1" type="ORF">BLTE_23000</name>
</gene>
<proteinExistence type="predicted"/>
<dbReference type="RefSeq" id="WP_126400658.1">
    <property type="nucleotide sequence ID" value="NZ_AP018907.1"/>
</dbReference>
<dbReference type="EMBL" id="AP018907">
    <property type="protein sequence ID" value="BBF93615.1"/>
    <property type="molecule type" value="Genomic_DNA"/>
</dbReference>
<evidence type="ECO:0000313" key="1">
    <source>
        <dbReference type="EMBL" id="BBF93615.1"/>
    </source>
</evidence>
<name>A0A348G232_9HYPH</name>